<dbReference type="SMART" id="SM00507">
    <property type="entry name" value="HNHc"/>
    <property type="match status" value="1"/>
</dbReference>
<organism evidence="2">
    <name type="scientific">viral metagenome</name>
    <dbReference type="NCBI Taxonomy" id="1070528"/>
    <lineage>
        <taxon>unclassified sequences</taxon>
        <taxon>metagenomes</taxon>
        <taxon>organismal metagenomes</taxon>
    </lineage>
</organism>
<reference evidence="2" key="1">
    <citation type="journal article" date="2020" name="Nature">
        <title>Giant virus diversity and host interactions through global metagenomics.</title>
        <authorList>
            <person name="Schulz F."/>
            <person name="Roux S."/>
            <person name="Paez-Espino D."/>
            <person name="Jungbluth S."/>
            <person name="Walsh D.A."/>
            <person name="Denef V.J."/>
            <person name="McMahon K.D."/>
            <person name="Konstantinidis K.T."/>
            <person name="Eloe-Fadrosh E.A."/>
            <person name="Kyrpides N.C."/>
            <person name="Woyke T."/>
        </authorList>
    </citation>
    <scope>NUCLEOTIDE SEQUENCE</scope>
    <source>
        <strain evidence="2">GVMAG-S-1038524-41</strain>
    </source>
</reference>
<dbReference type="AlphaFoldDB" id="A0A6C0JQN0"/>
<name>A0A6C0JQN0_9ZZZZ</name>
<dbReference type="EMBL" id="MN740673">
    <property type="protein sequence ID" value="QHU07126.1"/>
    <property type="molecule type" value="Genomic_DNA"/>
</dbReference>
<dbReference type="Gene3D" id="1.10.30.50">
    <property type="match status" value="1"/>
</dbReference>
<evidence type="ECO:0000313" key="2">
    <source>
        <dbReference type="EMBL" id="QHU07126.1"/>
    </source>
</evidence>
<dbReference type="CDD" id="cd00085">
    <property type="entry name" value="HNHc"/>
    <property type="match status" value="1"/>
</dbReference>
<protein>
    <recommendedName>
        <fullName evidence="1">HNH nuclease domain-containing protein</fullName>
    </recommendedName>
</protein>
<dbReference type="InterPro" id="IPR003615">
    <property type="entry name" value="HNH_nuc"/>
</dbReference>
<accession>A0A6C0JQN0</accession>
<feature type="domain" description="HNH nuclease" evidence="1">
    <location>
        <begin position="44"/>
        <end position="98"/>
    </location>
</feature>
<proteinExistence type="predicted"/>
<sequence length="114" mass="13215">MKNNTWLYAIIISIECNNEISSIDFTKFPFTHKRQKITISDRNKLWQLYNNKQLEGKCYICYETISYNTFECGHIVPVCKGGNNSLSNMKCICGPCNKDCGIMNLEEYKLLLVN</sequence>
<evidence type="ECO:0000259" key="1">
    <source>
        <dbReference type="SMART" id="SM00507"/>
    </source>
</evidence>